<keyword evidence="10 13" id="KW-0408">Iron</keyword>
<dbReference type="PROSITE" id="PS00086">
    <property type="entry name" value="CYTOCHROME_P450"/>
    <property type="match status" value="1"/>
</dbReference>
<dbReference type="InterPro" id="IPR002401">
    <property type="entry name" value="Cyt_P450_E_grp-I"/>
</dbReference>
<evidence type="ECO:0000256" key="8">
    <source>
        <dbReference type="ARBA" id="ARBA00022848"/>
    </source>
</evidence>
<evidence type="ECO:0000256" key="3">
    <source>
        <dbReference type="ARBA" id="ARBA00004406"/>
    </source>
</evidence>
<dbReference type="GO" id="GO:0020037">
    <property type="term" value="F:heme binding"/>
    <property type="evidence" value="ECO:0007669"/>
    <property type="project" value="InterPro"/>
</dbReference>
<evidence type="ECO:0008006" key="17">
    <source>
        <dbReference type="Google" id="ProtNLM"/>
    </source>
</evidence>
<keyword evidence="8" id="KW-0492">Microsome</keyword>
<comment type="cofactor">
    <cofactor evidence="1 13">
        <name>heme</name>
        <dbReference type="ChEBI" id="CHEBI:30413"/>
    </cofactor>
</comment>
<dbReference type="AlphaFoldDB" id="A0A9P0KXL2"/>
<evidence type="ECO:0000256" key="7">
    <source>
        <dbReference type="ARBA" id="ARBA00022824"/>
    </source>
</evidence>
<sequence>MMLLTSSIPLDLCIFSTVAIYVLYRYATRNLDYFKNQGIPYLKPVPFLGNFADVVLFRTTIGEWMKECYERMDAPYFGIFVFDKPCMIIKSPELVRDVLIKDFSHFYDRATSSASHEQLQDGMMLLQKGKEWKETREKFTTAFTSSKLRQMFPVLDSYGEKLVKYIKSKDATKVDVIDNSIRYSTDTLSRTFVGIEAYSLEEDSEVYWKIKAAIAPTYESGVRGICYFFKLQTLVEWMKLTFPQRAALDYFADAFQHLVKLCQEGNGKISNLIDIVSSLKNNDNYIKKYAYGDRKAVGQPFMFFIAGENTIIMSLAYTLYELAKHRRVQSKLRDEIREATLDDGAFTYEKILGMKYMEMVVQEIMRMYPPLPFLDRECTKDYTIRGTDVTISKGTQVYVPMLGFNFDKNIFPEPEKFIPERFANKSQYNQNGMRFFPFGEGPRICIGERFALLDIKVAVAHILTNFELEPLPDTPKKVEYTPLVFSLVPKGPIILNFKPLAA</sequence>
<dbReference type="InterPro" id="IPR036396">
    <property type="entry name" value="Cyt_P450_sf"/>
</dbReference>
<evidence type="ECO:0000256" key="13">
    <source>
        <dbReference type="PIRSR" id="PIRSR602401-1"/>
    </source>
</evidence>
<proteinExistence type="inferred from homology"/>
<evidence type="ECO:0000256" key="1">
    <source>
        <dbReference type="ARBA" id="ARBA00001971"/>
    </source>
</evidence>
<keyword evidence="11 14" id="KW-0503">Monooxygenase</keyword>
<dbReference type="Proteomes" id="UP001152888">
    <property type="component" value="Unassembled WGS sequence"/>
</dbReference>
<organism evidence="15 16">
    <name type="scientific">Acanthoscelides obtectus</name>
    <name type="common">Bean weevil</name>
    <name type="synonym">Bruchus obtectus</name>
    <dbReference type="NCBI Taxonomy" id="200917"/>
    <lineage>
        <taxon>Eukaryota</taxon>
        <taxon>Metazoa</taxon>
        <taxon>Ecdysozoa</taxon>
        <taxon>Arthropoda</taxon>
        <taxon>Hexapoda</taxon>
        <taxon>Insecta</taxon>
        <taxon>Pterygota</taxon>
        <taxon>Neoptera</taxon>
        <taxon>Endopterygota</taxon>
        <taxon>Coleoptera</taxon>
        <taxon>Polyphaga</taxon>
        <taxon>Cucujiformia</taxon>
        <taxon>Chrysomeloidea</taxon>
        <taxon>Chrysomelidae</taxon>
        <taxon>Bruchinae</taxon>
        <taxon>Bruchini</taxon>
        <taxon>Acanthoscelides</taxon>
    </lineage>
</organism>
<dbReference type="SUPFAM" id="SSF48264">
    <property type="entry name" value="Cytochrome P450"/>
    <property type="match status" value="1"/>
</dbReference>
<dbReference type="OrthoDB" id="2789670at2759"/>
<evidence type="ECO:0000256" key="5">
    <source>
        <dbReference type="ARBA" id="ARBA00022617"/>
    </source>
</evidence>
<gene>
    <name evidence="15" type="ORF">ACAOBT_LOCUS16440</name>
</gene>
<comment type="caution">
    <text evidence="15">The sequence shown here is derived from an EMBL/GenBank/DDBJ whole genome shotgun (WGS) entry which is preliminary data.</text>
</comment>
<dbReference type="GO" id="GO:0004497">
    <property type="term" value="F:monooxygenase activity"/>
    <property type="evidence" value="ECO:0007669"/>
    <property type="project" value="UniProtKB-KW"/>
</dbReference>
<evidence type="ECO:0000256" key="12">
    <source>
        <dbReference type="ARBA" id="ARBA00023136"/>
    </source>
</evidence>
<dbReference type="PRINTS" id="PR00385">
    <property type="entry name" value="P450"/>
</dbReference>
<dbReference type="GO" id="GO:0005506">
    <property type="term" value="F:iron ion binding"/>
    <property type="evidence" value="ECO:0007669"/>
    <property type="project" value="InterPro"/>
</dbReference>
<dbReference type="GO" id="GO:0005789">
    <property type="term" value="C:endoplasmic reticulum membrane"/>
    <property type="evidence" value="ECO:0007669"/>
    <property type="project" value="UniProtKB-SubCell"/>
</dbReference>
<dbReference type="EMBL" id="CAKOFQ010006969">
    <property type="protein sequence ID" value="CAH1985017.1"/>
    <property type="molecule type" value="Genomic_DNA"/>
</dbReference>
<evidence type="ECO:0000256" key="14">
    <source>
        <dbReference type="RuleBase" id="RU000461"/>
    </source>
</evidence>
<dbReference type="PANTHER" id="PTHR24292:SF45">
    <property type="entry name" value="CYTOCHROME P450 6G1-RELATED"/>
    <property type="match status" value="1"/>
</dbReference>
<name>A0A9P0KXL2_ACAOB</name>
<evidence type="ECO:0000256" key="4">
    <source>
        <dbReference type="ARBA" id="ARBA00010617"/>
    </source>
</evidence>
<dbReference type="GO" id="GO:0016705">
    <property type="term" value="F:oxidoreductase activity, acting on paired donors, with incorporation or reduction of molecular oxygen"/>
    <property type="evidence" value="ECO:0007669"/>
    <property type="project" value="InterPro"/>
</dbReference>
<reference evidence="15" key="1">
    <citation type="submission" date="2022-03" db="EMBL/GenBank/DDBJ databases">
        <authorList>
            <person name="Sayadi A."/>
        </authorList>
    </citation>
    <scope>NUCLEOTIDE SEQUENCE</scope>
</reference>
<dbReference type="PANTHER" id="PTHR24292">
    <property type="entry name" value="CYTOCHROME P450"/>
    <property type="match status" value="1"/>
</dbReference>
<keyword evidence="12" id="KW-0472">Membrane</keyword>
<evidence type="ECO:0000256" key="9">
    <source>
        <dbReference type="ARBA" id="ARBA00023002"/>
    </source>
</evidence>
<keyword evidence="7" id="KW-0256">Endoplasmic reticulum</keyword>
<accession>A0A9P0KXL2</accession>
<comment type="subcellular location">
    <subcellularLocation>
        <location evidence="3">Endoplasmic reticulum membrane</location>
        <topology evidence="3">Peripheral membrane protein</topology>
    </subcellularLocation>
    <subcellularLocation>
        <location evidence="2">Microsome membrane</location>
        <topology evidence="2">Peripheral membrane protein</topology>
    </subcellularLocation>
</comment>
<evidence type="ECO:0000256" key="10">
    <source>
        <dbReference type="ARBA" id="ARBA00023004"/>
    </source>
</evidence>
<dbReference type="Pfam" id="PF00067">
    <property type="entry name" value="p450"/>
    <property type="match status" value="1"/>
</dbReference>
<evidence type="ECO:0000313" key="16">
    <source>
        <dbReference type="Proteomes" id="UP001152888"/>
    </source>
</evidence>
<keyword evidence="5 13" id="KW-0349">Heme</keyword>
<dbReference type="FunFam" id="1.10.630.10:FF:000042">
    <property type="entry name" value="Cytochrome P450"/>
    <property type="match status" value="1"/>
</dbReference>
<comment type="similarity">
    <text evidence="4 14">Belongs to the cytochrome P450 family.</text>
</comment>
<evidence type="ECO:0000256" key="11">
    <source>
        <dbReference type="ARBA" id="ARBA00023033"/>
    </source>
</evidence>
<dbReference type="CDD" id="cd11056">
    <property type="entry name" value="CYP6-like"/>
    <property type="match status" value="1"/>
</dbReference>
<dbReference type="PRINTS" id="PR00463">
    <property type="entry name" value="EP450I"/>
</dbReference>
<evidence type="ECO:0000313" key="15">
    <source>
        <dbReference type="EMBL" id="CAH1985017.1"/>
    </source>
</evidence>
<evidence type="ECO:0000256" key="6">
    <source>
        <dbReference type="ARBA" id="ARBA00022723"/>
    </source>
</evidence>
<keyword evidence="16" id="KW-1185">Reference proteome</keyword>
<keyword evidence="9 14" id="KW-0560">Oxidoreductase</keyword>
<dbReference type="Gene3D" id="1.10.630.10">
    <property type="entry name" value="Cytochrome P450"/>
    <property type="match status" value="1"/>
</dbReference>
<dbReference type="InterPro" id="IPR017972">
    <property type="entry name" value="Cyt_P450_CS"/>
</dbReference>
<protein>
    <recommendedName>
        <fullName evidence="17">Cytochrome P450</fullName>
    </recommendedName>
</protein>
<evidence type="ECO:0000256" key="2">
    <source>
        <dbReference type="ARBA" id="ARBA00004174"/>
    </source>
</evidence>
<keyword evidence="6 13" id="KW-0479">Metal-binding</keyword>
<dbReference type="InterPro" id="IPR050476">
    <property type="entry name" value="Insect_CytP450_Detox"/>
</dbReference>
<feature type="binding site" description="axial binding residue" evidence="13">
    <location>
        <position position="445"/>
    </location>
    <ligand>
        <name>heme</name>
        <dbReference type="ChEBI" id="CHEBI:30413"/>
    </ligand>
    <ligandPart>
        <name>Fe</name>
        <dbReference type="ChEBI" id="CHEBI:18248"/>
    </ligandPart>
</feature>
<dbReference type="InterPro" id="IPR001128">
    <property type="entry name" value="Cyt_P450"/>
</dbReference>